<feature type="compositionally biased region" description="Basic and acidic residues" evidence="10">
    <location>
        <begin position="226"/>
        <end position="239"/>
    </location>
</feature>
<evidence type="ECO:0000256" key="5">
    <source>
        <dbReference type="ARBA" id="ARBA00022695"/>
    </source>
</evidence>
<keyword evidence="6" id="KW-0235">DNA replication</keyword>
<dbReference type="InterPro" id="IPR040663">
    <property type="entry name" value="DNA_pol_D_N"/>
</dbReference>
<dbReference type="OrthoDB" id="3763at2759"/>
<feature type="domain" description="DNA polymerase alpha/delta/epsilon subunit B" evidence="11">
    <location>
        <begin position="257"/>
        <end position="520"/>
    </location>
</feature>
<evidence type="ECO:0000313" key="14">
    <source>
        <dbReference type="Proteomes" id="UP000076874"/>
    </source>
</evidence>
<comment type="caution">
    <text evidence="13">The sequence shown here is derived from an EMBL/GenBank/DDBJ whole genome shotgun (WGS) entry which is preliminary data.</text>
</comment>
<comment type="subcellular location">
    <subcellularLocation>
        <location evidence="1">Nucleus</location>
    </subcellularLocation>
</comment>
<dbReference type="PANTHER" id="PTHR10416">
    <property type="entry name" value="DNA POLYMERASE DELTA SUBUNIT 2"/>
    <property type="match status" value="1"/>
</dbReference>
<evidence type="ECO:0000256" key="2">
    <source>
        <dbReference type="ARBA" id="ARBA00006035"/>
    </source>
</evidence>
<dbReference type="Proteomes" id="UP000076874">
    <property type="component" value="Unassembled WGS sequence"/>
</dbReference>
<dbReference type="STRING" id="1081102.A0A167MFT7"/>
<dbReference type="Gene3D" id="3.60.21.50">
    <property type="match status" value="1"/>
</dbReference>
<evidence type="ECO:0000256" key="8">
    <source>
        <dbReference type="ARBA" id="ARBA00023242"/>
    </source>
</evidence>
<feature type="region of interest" description="Disordered" evidence="10">
    <location>
        <begin position="202"/>
        <end position="253"/>
    </location>
</feature>
<dbReference type="InterPro" id="IPR041863">
    <property type="entry name" value="PolD2_C"/>
</dbReference>
<evidence type="ECO:0000313" key="13">
    <source>
        <dbReference type="EMBL" id="OAA54301.1"/>
    </source>
</evidence>
<dbReference type="FunFam" id="2.40.50.430:FF:000002">
    <property type="entry name" value="DNA polymerase delta subunit"/>
    <property type="match status" value="1"/>
</dbReference>
<keyword evidence="14" id="KW-1185">Reference proteome</keyword>
<evidence type="ECO:0000259" key="12">
    <source>
        <dbReference type="Pfam" id="PF18018"/>
    </source>
</evidence>
<evidence type="ECO:0000256" key="10">
    <source>
        <dbReference type="SAM" id="MobiDB-lite"/>
    </source>
</evidence>
<evidence type="ECO:0000256" key="4">
    <source>
        <dbReference type="ARBA" id="ARBA00022679"/>
    </source>
</evidence>
<feature type="domain" description="DNA polymerase delta subunit OB-fold" evidence="12">
    <location>
        <begin position="47"/>
        <end position="194"/>
    </location>
</feature>
<dbReference type="Gene3D" id="2.40.50.430">
    <property type="match status" value="1"/>
</dbReference>
<dbReference type="GO" id="GO:0003677">
    <property type="term" value="F:DNA binding"/>
    <property type="evidence" value="ECO:0007669"/>
    <property type="project" value="InterPro"/>
</dbReference>
<protein>
    <recommendedName>
        <fullName evidence="3">DNA-directed DNA polymerase</fullName>
        <ecNumber evidence="3">2.7.7.7</ecNumber>
    </recommendedName>
</protein>
<dbReference type="EC" id="2.7.7.7" evidence="3"/>
<reference evidence="13 14" key="1">
    <citation type="journal article" date="2016" name="Genome Biol. Evol.">
        <title>Divergent and convergent evolution of fungal pathogenicity.</title>
        <authorList>
            <person name="Shang Y."/>
            <person name="Xiao G."/>
            <person name="Zheng P."/>
            <person name="Cen K."/>
            <person name="Zhan S."/>
            <person name="Wang C."/>
        </authorList>
    </citation>
    <scope>NUCLEOTIDE SEQUENCE [LARGE SCALE GENOMIC DNA]</scope>
    <source>
        <strain evidence="13 14">RCEF 264</strain>
    </source>
</reference>
<dbReference type="EMBL" id="AZHD01000024">
    <property type="protein sequence ID" value="OAA54301.1"/>
    <property type="molecule type" value="Genomic_DNA"/>
</dbReference>
<proteinExistence type="inferred from homology"/>
<dbReference type="PANTHER" id="PTHR10416:SF0">
    <property type="entry name" value="DNA POLYMERASE DELTA SUBUNIT 2"/>
    <property type="match status" value="1"/>
</dbReference>
<comment type="similarity">
    <text evidence="2">Belongs to the DNA polymerase delta/II small subunit family.</text>
</comment>
<sequence>MVTLEEANGLLSTSLNGDQEPLPDRDQTAYRPLHRFDLATTRSYRQQFGDMYFLRLAKIKPTVEKVAAEVFGDVVVGGEAAKKMARVLDVRQGELCWVVGTVYMDMPYKPNILIDVSIDKLLSKPSDVKKYIPEDLDDDILAEGRGSVAIMLEDDSGRIRLVGSPLRSVLLVTGCIIAVMGTENEDGHFEVLDIVFADLPPQPDRWQLGPPPPTTDSGKPPPTKRAKVENSDGKHKDDGDVNMDGNSEAGSGGSTQIAIVSGLNFAGPHAPSAVPTNLLLEFLLGEALVPDLQMAAARISRLIIAGNSVAAPVDPSAQTSTGAAAAAGAAAESSGGGGSGTHPAPLPQQRKYGYDSSTYNPVPSALLDEFLAELLPSMPVTLLPGLHDPSNASLPQQPVHAAMFPQARVFAAPTIAAQAASSPSTSTAEPGWFDTVTNPWEGEVAGWRFLGTSGQTIDDIHKYLPGNDRLSMMEATCRWRCCAPTAPDTLWSYPYQEDDPFVLDACPHLYFVGSQPEFGTRLITGPTGQTVRLIAVPAFSETGEIVLIDTETLDVTQIKIGRV</sequence>
<dbReference type="CDD" id="cd07387">
    <property type="entry name" value="MPP_PolD2_C"/>
    <property type="match status" value="1"/>
</dbReference>
<dbReference type="GO" id="GO:0006281">
    <property type="term" value="P:DNA repair"/>
    <property type="evidence" value="ECO:0007669"/>
    <property type="project" value="UniProtKB-ARBA"/>
</dbReference>
<accession>A0A167MFT7</accession>
<evidence type="ECO:0000256" key="6">
    <source>
        <dbReference type="ARBA" id="ARBA00022705"/>
    </source>
</evidence>
<feature type="compositionally biased region" description="Pro residues" evidence="10">
    <location>
        <begin position="209"/>
        <end position="223"/>
    </location>
</feature>
<dbReference type="InterPro" id="IPR024826">
    <property type="entry name" value="DNA_pol_delta/II_ssu"/>
</dbReference>
<evidence type="ECO:0000259" key="11">
    <source>
        <dbReference type="Pfam" id="PF04042"/>
    </source>
</evidence>
<evidence type="ECO:0000256" key="3">
    <source>
        <dbReference type="ARBA" id="ARBA00012417"/>
    </source>
</evidence>
<keyword evidence="5" id="KW-0548">Nucleotidyltransferase</keyword>
<comment type="catalytic activity">
    <reaction evidence="9">
        <text>DNA(n) + a 2'-deoxyribonucleoside 5'-triphosphate = DNA(n+1) + diphosphate</text>
        <dbReference type="Rhea" id="RHEA:22508"/>
        <dbReference type="Rhea" id="RHEA-COMP:17339"/>
        <dbReference type="Rhea" id="RHEA-COMP:17340"/>
        <dbReference type="ChEBI" id="CHEBI:33019"/>
        <dbReference type="ChEBI" id="CHEBI:61560"/>
        <dbReference type="ChEBI" id="CHEBI:173112"/>
        <dbReference type="EC" id="2.7.7.7"/>
    </reaction>
</comment>
<dbReference type="GO" id="GO:0003887">
    <property type="term" value="F:DNA-directed DNA polymerase activity"/>
    <property type="evidence" value="ECO:0007669"/>
    <property type="project" value="UniProtKB-KW"/>
</dbReference>
<dbReference type="AlphaFoldDB" id="A0A167MFT7"/>
<dbReference type="GO" id="GO:0043625">
    <property type="term" value="C:delta DNA polymerase complex"/>
    <property type="evidence" value="ECO:0007669"/>
    <property type="project" value="TreeGrafter"/>
</dbReference>
<name>A0A167MFT7_9HYPO</name>
<evidence type="ECO:0000256" key="1">
    <source>
        <dbReference type="ARBA" id="ARBA00004123"/>
    </source>
</evidence>
<dbReference type="GO" id="GO:0006273">
    <property type="term" value="P:lagging strand elongation"/>
    <property type="evidence" value="ECO:0007669"/>
    <property type="project" value="UniProtKB-ARBA"/>
</dbReference>
<dbReference type="Pfam" id="PF04042">
    <property type="entry name" value="DNA_pol_E_B"/>
    <property type="match status" value="1"/>
</dbReference>
<feature type="compositionally biased region" description="Polar residues" evidence="10">
    <location>
        <begin position="244"/>
        <end position="253"/>
    </location>
</feature>
<dbReference type="InterPro" id="IPR007185">
    <property type="entry name" value="DNA_pol_a/d/e_bsu"/>
</dbReference>
<gene>
    <name evidence="13" type="ORF">SPI_08920</name>
</gene>
<organism evidence="13 14">
    <name type="scientific">Niveomyces insectorum RCEF 264</name>
    <dbReference type="NCBI Taxonomy" id="1081102"/>
    <lineage>
        <taxon>Eukaryota</taxon>
        <taxon>Fungi</taxon>
        <taxon>Dikarya</taxon>
        <taxon>Ascomycota</taxon>
        <taxon>Pezizomycotina</taxon>
        <taxon>Sordariomycetes</taxon>
        <taxon>Hypocreomycetidae</taxon>
        <taxon>Hypocreales</taxon>
        <taxon>Cordycipitaceae</taxon>
        <taxon>Niveomyces</taxon>
    </lineage>
</organism>
<evidence type="ECO:0000256" key="7">
    <source>
        <dbReference type="ARBA" id="ARBA00022932"/>
    </source>
</evidence>
<keyword evidence="7" id="KW-0239">DNA-directed DNA polymerase</keyword>
<evidence type="ECO:0000256" key="9">
    <source>
        <dbReference type="ARBA" id="ARBA00049244"/>
    </source>
</evidence>
<keyword evidence="8" id="KW-0539">Nucleus</keyword>
<feature type="compositionally biased region" description="Low complexity" evidence="10">
    <location>
        <begin position="324"/>
        <end position="333"/>
    </location>
</feature>
<feature type="region of interest" description="Disordered" evidence="10">
    <location>
        <begin position="324"/>
        <end position="354"/>
    </location>
</feature>
<dbReference type="Pfam" id="PF18018">
    <property type="entry name" value="DNA_pol_D_N"/>
    <property type="match status" value="1"/>
</dbReference>
<keyword evidence="4" id="KW-0808">Transferase</keyword>